<dbReference type="CDD" id="cd00082">
    <property type="entry name" value="HisKA"/>
    <property type="match status" value="1"/>
</dbReference>
<proteinExistence type="predicted"/>
<keyword evidence="4" id="KW-0597">Phosphoprotein</keyword>
<dbReference type="SMART" id="SM00387">
    <property type="entry name" value="HATPase_c"/>
    <property type="match status" value="1"/>
</dbReference>
<dbReference type="Gene3D" id="1.10.287.130">
    <property type="match status" value="1"/>
</dbReference>
<evidence type="ECO:0000256" key="7">
    <source>
        <dbReference type="ARBA" id="ARBA00023012"/>
    </source>
</evidence>
<dbReference type="PROSITE" id="PS50109">
    <property type="entry name" value="HIS_KIN"/>
    <property type="match status" value="1"/>
</dbReference>
<organism evidence="10 11">
    <name type="scientific">Ruminococcus flavefaciens 007c</name>
    <dbReference type="NCBI Taxonomy" id="1341157"/>
    <lineage>
        <taxon>Bacteria</taxon>
        <taxon>Bacillati</taxon>
        <taxon>Bacillota</taxon>
        <taxon>Clostridia</taxon>
        <taxon>Eubacteriales</taxon>
        <taxon>Oscillospiraceae</taxon>
        <taxon>Ruminococcus</taxon>
    </lineage>
</organism>
<dbReference type="RefSeq" id="WP_037301669.1">
    <property type="nucleotide sequence ID" value="NZ_ATAX01000037.1"/>
</dbReference>
<evidence type="ECO:0000259" key="9">
    <source>
        <dbReference type="PROSITE" id="PS50109"/>
    </source>
</evidence>
<name>W7UTQ5_RUMFL</name>
<dbReference type="InterPro" id="IPR050351">
    <property type="entry name" value="BphY/WalK/GraS-like"/>
</dbReference>
<keyword evidence="7" id="KW-0902">Two-component regulatory system</keyword>
<evidence type="ECO:0000256" key="3">
    <source>
        <dbReference type="ARBA" id="ARBA00012438"/>
    </source>
</evidence>
<keyword evidence="8" id="KW-0812">Transmembrane</keyword>
<feature type="transmembrane region" description="Helical" evidence="8">
    <location>
        <begin position="130"/>
        <end position="157"/>
    </location>
</feature>
<dbReference type="GO" id="GO:0005886">
    <property type="term" value="C:plasma membrane"/>
    <property type="evidence" value="ECO:0007669"/>
    <property type="project" value="TreeGrafter"/>
</dbReference>
<dbReference type="PATRIC" id="fig|1341157.4.peg.3224"/>
<gene>
    <name evidence="10" type="ORF">RF007C_01965</name>
</gene>
<dbReference type="InterPro" id="IPR003661">
    <property type="entry name" value="HisK_dim/P_dom"/>
</dbReference>
<evidence type="ECO:0000256" key="1">
    <source>
        <dbReference type="ARBA" id="ARBA00000085"/>
    </source>
</evidence>
<dbReference type="SUPFAM" id="SSF55874">
    <property type="entry name" value="ATPase domain of HSP90 chaperone/DNA topoisomerase II/histidine kinase"/>
    <property type="match status" value="1"/>
</dbReference>
<evidence type="ECO:0000313" key="11">
    <source>
        <dbReference type="Proteomes" id="UP000019365"/>
    </source>
</evidence>
<reference evidence="10 11" key="1">
    <citation type="journal article" date="2014" name="PLoS ONE">
        <title>Rumen cellulosomics: divergent fiber-degrading strategies revealed by comparative genome-wide analysis of six ruminococcal strains.</title>
        <authorList>
            <person name="Dassa B."/>
            <person name="Borovok I."/>
            <person name="Ruimy-Israeli V."/>
            <person name="Lamed R."/>
            <person name="Flint H.J."/>
            <person name="Duncan S.H."/>
            <person name="Henrissat B."/>
            <person name="Coutinho P."/>
            <person name="Morrison M."/>
            <person name="Mosoni P."/>
            <person name="Yeoman C.J."/>
            <person name="White B.A."/>
            <person name="Bayer E.A."/>
        </authorList>
    </citation>
    <scope>NUCLEOTIDE SEQUENCE [LARGE SCALE GENOMIC DNA]</scope>
    <source>
        <strain evidence="10 11">007c</strain>
    </source>
</reference>
<evidence type="ECO:0000313" key="10">
    <source>
        <dbReference type="EMBL" id="EWM52165.1"/>
    </source>
</evidence>
<keyword evidence="6" id="KW-0418">Kinase</keyword>
<sequence>MKRFLSVFLIFTLVFVAVATGFNIICRRLSEKRVTSCNVAVNRINSEITAAYDGKAESCEEFISKHMQGWEKTYGKDAPDSISFIAADEKSGVFRSAAGKNSAVCAVYDSKGDVCGFVEYTYNERVFPEILWLVNGLMVLCYLLMIAVLSYVSFAILKPFRKFSEYPEKLARLRDIQKLPESRSRYFGRYIWGMNMLSDVLAAGGKRINTLEGEHQKLVTSIAHGVKTPLANIKLYTDAVRTGLYSDKGMTEDIADKIDFNAEKIEAMAEELMAASNSSLGGYDIEIERFPVNELADLIREEFSDRMALKRIPFNVECTTQAIMESDKYALFRAVSQLLENAVKYGDGSGIYVNIMRQDDGFSISVKDRGVLLPENEIPYVFRSYWRGSNAADVEGSGIGLYVVHETVKALGGSVHARIIDETSEMEFVIYIEN</sequence>
<comment type="subcellular location">
    <subcellularLocation>
        <location evidence="2">Membrane</location>
    </subcellularLocation>
</comment>
<keyword evidence="5" id="KW-0808">Transferase</keyword>
<dbReference type="Gene3D" id="3.30.565.10">
    <property type="entry name" value="Histidine kinase-like ATPase, C-terminal domain"/>
    <property type="match status" value="1"/>
</dbReference>
<evidence type="ECO:0000256" key="6">
    <source>
        <dbReference type="ARBA" id="ARBA00022777"/>
    </source>
</evidence>
<evidence type="ECO:0000256" key="5">
    <source>
        <dbReference type="ARBA" id="ARBA00022679"/>
    </source>
</evidence>
<evidence type="ECO:0000256" key="2">
    <source>
        <dbReference type="ARBA" id="ARBA00004370"/>
    </source>
</evidence>
<comment type="catalytic activity">
    <reaction evidence="1">
        <text>ATP + protein L-histidine = ADP + protein N-phospho-L-histidine.</text>
        <dbReference type="EC" id="2.7.13.3"/>
    </reaction>
</comment>
<dbReference type="Pfam" id="PF02518">
    <property type="entry name" value="HATPase_c"/>
    <property type="match status" value="1"/>
</dbReference>
<dbReference type="InterPro" id="IPR003594">
    <property type="entry name" value="HATPase_dom"/>
</dbReference>
<dbReference type="eggNOG" id="COG2205">
    <property type="taxonomic scope" value="Bacteria"/>
</dbReference>
<dbReference type="GO" id="GO:0000155">
    <property type="term" value="F:phosphorelay sensor kinase activity"/>
    <property type="evidence" value="ECO:0007669"/>
    <property type="project" value="InterPro"/>
</dbReference>
<dbReference type="InterPro" id="IPR005467">
    <property type="entry name" value="His_kinase_dom"/>
</dbReference>
<feature type="domain" description="Histidine kinase" evidence="9">
    <location>
        <begin position="221"/>
        <end position="434"/>
    </location>
</feature>
<dbReference type="EC" id="2.7.13.3" evidence="3"/>
<evidence type="ECO:0000256" key="8">
    <source>
        <dbReference type="SAM" id="Phobius"/>
    </source>
</evidence>
<dbReference type="PANTHER" id="PTHR45453">
    <property type="entry name" value="PHOSPHATE REGULON SENSOR PROTEIN PHOR"/>
    <property type="match status" value="1"/>
</dbReference>
<keyword evidence="11" id="KW-1185">Reference proteome</keyword>
<accession>W7UTQ5</accession>
<dbReference type="InterPro" id="IPR036097">
    <property type="entry name" value="HisK_dim/P_sf"/>
</dbReference>
<dbReference type="OrthoDB" id="9780718at2"/>
<dbReference type="GO" id="GO:0004721">
    <property type="term" value="F:phosphoprotein phosphatase activity"/>
    <property type="evidence" value="ECO:0007669"/>
    <property type="project" value="TreeGrafter"/>
</dbReference>
<keyword evidence="8" id="KW-0472">Membrane</keyword>
<dbReference type="SUPFAM" id="SSF47384">
    <property type="entry name" value="Homodimeric domain of signal transducing histidine kinase"/>
    <property type="match status" value="1"/>
</dbReference>
<dbReference type="GO" id="GO:0016036">
    <property type="term" value="P:cellular response to phosphate starvation"/>
    <property type="evidence" value="ECO:0007669"/>
    <property type="project" value="TreeGrafter"/>
</dbReference>
<keyword evidence="8" id="KW-1133">Transmembrane helix</keyword>
<dbReference type="InterPro" id="IPR036890">
    <property type="entry name" value="HATPase_C_sf"/>
</dbReference>
<dbReference type="Proteomes" id="UP000019365">
    <property type="component" value="Unassembled WGS sequence"/>
</dbReference>
<protein>
    <recommendedName>
        <fullName evidence="3">histidine kinase</fullName>
        <ecNumber evidence="3">2.7.13.3</ecNumber>
    </recommendedName>
</protein>
<evidence type="ECO:0000256" key="4">
    <source>
        <dbReference type="ARBA" id="ARBA00022553"/>
    </source>
</evidence>
<dbReference type="EMBL" id="ATAX01000037">
    <property type="protein sequence ID" value="EWM52165.1"/>
    <property type="molecule type" value="Genomic_DNA"/>
</dbReference>
<dbReference type="PANTHER" id="PTHR45453:SF1">
    <property type="entry name" value="PHOSPHATE REGULON SENSOR PROTEIN PHOR"/>
    <property type="match status" value="1"/>
</dbReference>
<comment type="caution">
    <text evidence="10">The sequence shown here is derived from an EMBL/GenBank/DDBJ whole genome shotgun (WGS) entry which is preliminary data.</text>
</comment>
<dbReference type="AlphaFoldDB" id="W7UTQ5"/>